<keyword evidence="4" id="KW-0678">Repressor</keyword>
<evidence type="ECO:0000313" key="10">
    <source>
        <dbReference type="Proteomes" id="UP000823388"/>
    </source>
</evidence>
<dbReference type="SMART" id="SM01271">
    <property type="entry name" value="LSM14"/>
    <property type="match status" value="1"/>
</dbReference>
<comment type="subcellular location">
    <subcellularLocation>
        <location evidence="1">Cytoplasm</location>
        <location evidence="1">P-body</location>
    </subcellularLocation>
</comment>
<feature type="domain" description="Sm" evidence="8">
    <location>
        <begin position="4"/>
        <end position="87"/>
    </location>
</feature>
<dbReference type="AlphaFoldDB" id="A0A8T0TL64"/>
<comment type="caution">
    <text evidence="9">The sequence shown here is derived from an EMBL/GenBank/DDBJ whole genome shotgun (WGS) entry which is preliminary data.</text>
</comment>
<proteinExistence type="inferred from homology"/>
<feature type="compositionally biased region" description="Low complexity" evidence="7">
    <location>
        <begin position="108"/>
        <end position="128"/>
    </location>
</feature>
<dbReference type="PROSITE" id="PS52002">
    <property type="entry name" value="SM"/>
    <property type="match status" value="1"/>
</dbReference>
<evidence type="ECO:0000256" key="1">
    <source>
        <dbReference type="ARBA" id="ARBA00004201"/>
    </source>
</evidence>
<feature type="compositionally biased region" description="Polar residues" evidence="7">
    <location>
        <begin position="325"/>
        <end position="349"/>
    </location>
</feature>
<dbReference type="InterPro" id="IPR010920">
    <property type="entry name" value="LSM_dom_sf"/>
</dbReference>
<dbReference type="GO" id="GO:0034063">
    <property type="term" value="P:stress granule assembly"/>
    <property type="evidence" value="ECO:0007669"/>
    <property type="project" value="TreeGrafter"/>
</dbReference>
<dbReference type="FunFam" id="2.30.30.100:FF:000033">
    <property type="entry name" value="Trailer hitch, isoform C"/>
    <property type="match status" value="1"/>
</dbReference>
<evidence type="ECO:0000256" key="6">
    <source>
        <dbReference type="ARBA" id="ARBA00059323"/>
    </source>
</evidence>
<evidence type="ECO:0000256" key="4">
    <source>
        <dbReference type="ARBA" id="ARBA00022491"/>
    </source>
</evidence>
<dbReference type="CDD" id="cd01736">
    <property type="entry name" value="LSm14_N"/>
    <property type="match status" value="1"/>
</dbReference>
<comment type="function">
    <text evidence="6">As a component of the decapping complex, involved in the degradation of mRNAs. Promotes P-body formation. Translational repressor.</text>
</comment>
<protein>
    <recommendedName>
        <fullName evidence="8">Sm domain-containing protein</fullName>
    </recommendedName>
</protein>
<dbReference type="Proteomes" id="UP000823388">
    <property type="component" value="Chromosome 4K"/>
</dbReference>
<dbReference type="GO" id="GO:0003729">
    <property type="term" value="F:mRNA binding"/>
    <property type="evidence" value="ECO:0007669"/>
    <property type="project" value="TreeGrafter"/>
</dbReference>
<dbReference type="PANTHER" id="PTHR13586">
    <property type="entry name" value="SCD6 PROTEIN-RELATED"/>
    <property type="match status" value="1"/>
</dbReference>
<gene>
    <name evidence="9" type="ORF">PVAP13_4KG222800</name>
</gene>
<feature type="region of interest" description="Disordered" evidence="7">
    <location>
        <begin position="321"/>
        <end position="349"/>
    </location>
</feature>
<evidence type="ECO:0000256" key="3">
    <source>
        <dbReference type="ARBA" id="ARBA00022490"/>
    </source>
</evidence>
<dbReference type="InterPro" id="IPR025609">
    <property type="entry name" value="Lsm14-like_N"/>
</dbReference>
<keyword evidence="10" id="KW-1185">Reference proteome</keyword>
<dbReference type="Pfam" id="PF12701">
    <property type="entry name" value="LSM14"/>
    <property type="match status" value="1"/>
</dbReference>
<dbReference type="InterPro" id="IPR047575">
    <property type="entry name" value="Sm"/>
</dbReference>
<keyword evidence="5" id="KW-0507">mRNA processing</keyword>
<evidence type="ECO:0000256" key="2">
    <source>
        <dbReference type="ARBA" id="ARBA00010415"/>
    </source>
</evidence>
<dbReference type="EMBL" id="CM029043">
    <property type="protein sequence ID" value="KAG2610947.1"/>
    <property type="molecule type" value="Genomic_DNA"/>
</dbReference>
<dbReference type="GO" id="GO:0033962">
    <property type="term" value="P:P-body assembly"/>
    <property type="evidence" value="ECO:0007669"/>
    <property type="project" value="TreeGrafter"/>
</dbReference>
<accession>A0A8T0TL64</accession>
<feature type="region of interest" description="Disordered" evidence="7">
    <location>
        <begin position="102"/>
        <end position="166"/>
    </location>
</feature>
<evidence type="ECO:0000256" key="5">
    <source>
        <dbReference type="ARBA" id="ARBA00022664"/>
    </source>
</evidence>
<feature type="compositionally biased region" description="Polar residues" evidence="7">
    <location>
        <begin position="152"/>
        <end position="166"/>
    </location>
</feature>
<dbReference type="Gene3D" id="2.30.30.100">
    <property type="match status" value="1"/>
</dbReference>
<evidence type="ECO:0000259" key="8">
    <source>
        <dbReference type="PROSITE" id="PS52002"/>
    </source>
</evidence>
<name>A0A8T0TL64_PANVG</name>
<dbReference type="GO" id="GO:0006397">
    <property type="term" value="P:mRNA processing"/>
    <property type="evidence" value="ECO:0007669"/>
    <property type="project" value="UniProtKB-KW"/>
</dbReference>
<dbReference type="SUPFAM" id="SSF50182">
    <property type="entry name" value="Sm-like ribonucleoproteins"/>
    <property type="match status" value="1"/>
</dbReference>
<comment type="similarity">
    <text evidence="2">Belongs to the LSM14 family.</text>
</comment>
<keyword evidence="3" id="KW-0963">Cytoplasm</keyword>
<reference evidence="9 10" key="1">
    <citation type="submission" date="2020-05" db="EMBL/GenBank/DDBJ databases">
        <title>WGS assembly of Panicum virgatum.</title>
        <authorList>
            <person name="Lovell J.T."/>
            <person name="Jenkins J."/>
            <person name="Shu S."/>
            <person name="Juenger T.E."/>
            <person name="Schmutz J."/>
        </authorList>
    </citation>
    <scope>NUCLEOTIDE SEQUENCE [LARGE SCALE GENOMIC DNA]</scope>
    <source>
        <strain evidence="10">cv. AP13</strain>
    </source>
</reference>
<evidence type="ECO:0000256" key="7">
    <source>
        <dbReference type="SAM" id="MobiDB-lite"/>
    </source>
</evidence>
<dbReference type="PANTHER" id="PTHR13586:SF0">
    <property type="entry name" value="TRAILER HITCH, ISOFORM H"/>
    <property type="match status" value="1"/>
</dbReference>
<dbReference type="GO" id="GO:0000932">
    <property type="term" value="C:P-body"/>
    <property type="evidence" value="ECO:0007669"/>
    <property type="project" value="UniProtKB-SubCell"/>
</dbReference>
<evidence type="ECO:0000313" key="9">
    <source>
        <dbReference type="EMBL" id="KAG2610947.1"/>
    </source>
</evidence>
<sequence>MAAAAAGAPESYIGSVISLTSKSEIRYEGVLYTINTEESSIGLRNVRSFGTEGRKKDVQQIPASDKIYEYILFRGSDIKDLQVKSSPPAQPATLHNDPAIIQSHYPRPVSSSTSLPPAASTTSADTTSHNAPSAIQMPSPFQGNLPPFQPGANLQSWNSSPMPSSANGAGLTMPPMYWPGYYTPPTGFPHLQPPPFLRPPHSLTVPQALQPPVHYPGLNGSLPAGFPSMPELPSFLQPGNSNSLSQSLGVSTSVSAPASLSTSVTESSGSQMPNRLSSISASVFSVGLTPPSVSPSISTVEPSMLVSLGMPSLVNSKPVAVPDSTVPSLSSDKPVSVPSSQLPSANDASPVNVAEQVTLVTPGQLLPTASSIVTPSQALQTASATIPPSKVASFTVPSSQATSVVPSSQATLSTASPLKVASSSVLSEEVQVIGENKTVKQREWKAKQPVVNPSGNKEPLLPAPKPVLEKVVVSLDSMLLDRLDIESMFLRKLHKANPSRGFHVDVSKVAT</sequence>
<organism evidence="9 10">
    <name type="scientific">Panicum virgatum</name>
    <name type="common">Blackwell switchgrass</name>
    <dbReference type="NCBI Taxonomy" id="38727"/>
    <lineage>
        <taxon>Eukaryota</taxon>
        <taxon>Viridiplantae</taxon>
        <taxon>Streptophyta</taxon>
        <taxon>Embryophyta</taxon>
        <taxon>Tracheophyta</taxon>
        <taxon>Spermatophyta</taxon>
        <taxon>Magnoliopsida</taxon>
        <taxon>Liliopsida</taxon>
        <taxon>Poales</taxon>
        <taxon>Poaceae</taxon>
        <taxon>PACMAD clade</taxon>
        <taxon>Panicoideae</taxon>
        <taxon>Panicodae</taxon>
        <taxon>Paniceae</taxon>
        <taxon>Panicinae</taxon>
        <taxon>Panicum</taxon>
        <taxon>Panicum sect. Hiantes</taxon>
    </lineage>
</organism>